<dbReference type="EMBL" id="JBHSGN010000067">
    <property type="protein sequence ID" value="MFC4674052.1"/>
    <property type="molecule type" value="Genomic_DNA"/>
</dbReference>
<evidence type="ECO:0000313" key="1">
    <source>
        <dbReference type="EMBL" id="MFC4674052.1"/>
    </source>
</evidence>
<comment type="caution">
    <text evidence="1">The sequence shown here is derived from an EMBL/GenBank/DDBJ whole genome shotgun (WGS) entry which is preliminary data.</text>
</comment>
<organism evidence="1 2">
    <name type="scientific">Dysgonomonas termitidis</name>
    <dbReference type="NCBI Taxonomy" id="1516126"/>
    <lineage>
        <taxon>Bacteria</taxon>
        <taxon>Pseudomonadati</taxon>
        <taxon>Bacteroidota</taxon>
        <taxon>Bacteroidia</taxon>
        <taxon>Bacteroidales</taxon>
        <taxon>Dysgonomonadaceae</taxon>
        <taxon>Dysgonomonas</taxon>
    </lineage>
</organism>
<gene>
    <name evidence="1" type="ORF">ACFO6W_10125</name>
</gene>
<reference evidence="2" key="1">
    <citation type="journal article" date="2019" name="Int. J. Syst. Evol. Microbiol.">
        <title>The Global Catalogue of Microorganisms (GCM) 10K type strain sequencing project: providing services to taxonomists for standard genome sequencing and annotation.</title>
        <authorList>
            <consortium name="The Broad Institute Genomics Platform"/>
            <consortium name="The Broad Institute Genome Sequencing Center for Infectious Disease"/>
            <person name="Wu L."/>
            <person name="Ma J."/>
        </authorList>
    </citation>
    <scope>NUCLEOTIDE SEQUENCE [LARGE SCALE GENOMIC DNA]</scope>
    <source>
        <strain evidence="2">CCUG 66188</strain>
    </source>
</reference>
<evidence type="ECO:0000313" key="2">
    <source>
        <dbReference type="Proteomes" id="UP001596023"/>
    </source>
</evidence>
<keyword evidence="2" id="KW-1185">Reference proteome</keyword>
<sequence>MPSRTIQQVIDAAKSGEAVSPDECREAMLALHSMLSYSRMVLEVIADSAGNAENLYVTTNALISVDLVRRERERWMNTVPAEYLGYIEAMWKKQEKFKSNKPI</sequence>
<dbReference type="RefSeq" id="WP_379995950.1">
    <property type="nucleotide sequence ID" value="NZ_JBHSGN010000067.1"/>
</dbReference>
<proteinExistence type="predicted"/>
<dbReference type="Proteomes" id="UP001596023">
    <property type="component" value="Unassembled WGS sequence"/>
</dbReference>
<name>A0ABV9KV15_9BACT</name>
<accession>A0ABV9KV15</accession>
<protein>
    <submittedName>
        <fullName evidence="1">Uncharacterized protein</fullName>
    </submittedName>
</protein>